<evidence type="ECO:0000313" key="2">
    <source>
        <dbReference type="Proteomes" id="UP000317909"/>
    </source>
</evidence>
<keyword evidence="2" id="KW-1185">Reference proteome</keyword>
<sequence length="55" mass="5600">MTPEAPLPVVLVTGGNRGIGLEIAAQLAGTGYHAVVGCRDQAKGEAAVKGLREAW</sequence>
<protein>
    <submittedName>
        <fullName evidence="1">Short chain dehydrogenase</fullName>
    </submittedName>
</protein>
<dbReference type="Proteomes" id="UP000317909">
    <property type="component" value="Chromosome"/>
</dbReference>
<dbReference type="Pfam" id="PF00106">
    <property type="entry name" value="adh_short"/>
    <property type="match status" value="1"/>
</dbReference>
<dbReference type="AlphaFoldDB" id="A0A517U1L2"/>
<dbReference type="EMBL" id="CP036339">
    <property type="protein sequence ID" value="QDT74500.1"/>
    <property type="molecule type" value="Genomic_DNA"/>
</dbReference>
<dbReference type="InterPro" id="IPR036291">
    <property type="entry name" value="NAD(P)-bd_dom_sf"/>
</dbReference>
<dbReference type="InterPro" id="IPR002347">
    <property type="entry name" value="SDR_fam"/>
</dbReference>
<dbReference type="SUPFAM" id="SSF51735">
    <property type="entry name" value="NAD(P)-binding Rossmann-fold domains"/>
    <property type="match status" value="1"/>
</dbReference>
<proteinExistence type="predicted"/>
<gene>
    <name evidence="1" type="ORF">I41_36970</name>
</gene>
<dbReference type="OrthoDB" id="9808814at2"/>
<organism evidence="1 2">
    <name type="scientific">Lacipirellula limnantheis</name>
    <dbReference type="NCBI Taxonomy" id="2528024"/>
    <lineage>
        <taxon>Bacteria</taxon>
        <taxon>Pseudomonadati</taxon>
        <taxon>Planctomycetota</taxon>
        <taxon>Planctomycetia</taxon>
        <taxon>Pirellulales</taxon>
        <taxon>Lacipirellulaceae</taxon>
        <taxon>Lacipirellula</taxon>
    </lineage>
</organism>
<dbReference type="RefSeq" id="WP_145434243.1">
    <property type="nucleotide sequence ID" value="NZ_CP036339.1"/>
</dbReference>
<dbReference type="Gene3D" id="3.40.50.720">
    <property type="entry name" value="NAD(P)-binding Rossmann-like Domain"/>
    <property type="match status" value="1"/>
</dbReference>
<evidence type="ECO:0000313" key="1">
    <source>
        <dbReference type="EMBL" id="QDT74500.1"/>
    </source>
</evidence>
<dbReference type="KEGG" id="llh:I41_36970"/>
<accession>A0A517U1L2</accession>
<reference evidence="1 2" key="1">
    <citation type="submission" date="2019-02" db="EMBL/GenBank/DDBJ databases">
        <title>Deep-cultivation of Planctomycetes and their phenomic and genomic characterization uncovers novel biology.</title>
        <authorList>
            <person name="Wiegand S."/>
            <person name="Jogler M."/>
            <person name="Boedeker C."/>
            <person name="Pinto D."/>
            <person name="Vollmers J."/>
            <person name="Rivas-Marin E."/>
            <person name="Kohn T."/>
            <person name="Peeters S.H."/>
            <person name="Heuer A."/>
            <person name="Rast P."/>
            <person name="Oberbeckmann S."/>
            <person name="Bunk B."/>
            <person name="Jeske O."/>
            <person name="Meyerdierks A."/>
            <person name="Storesund J.E."/>
            <person name="Kallscheuer N."/>
            <person name="Luecker S."/>
            <person name="Lage O.M."/>
            <person name="Pohl T."/>
            <person name="Merkel B.J."/>
            <person name="Hornburger P."/>
            <person name="Mueller R.-W."/>
            <person name="Bruemmer F."/>
            <person name="Labrenz M."/>
            <person name="Spormann A.M."/>
            <person name="Op den Camp H."/>
            <person name="Overmann J."/>
            <person name="Amann R."/>
            <person name="Jetten M.S.M."/>
            <person name="Mascher T."/>
            <person name="Medema M.H."/>
            <person name="Devos D.P."/>
            <person name="Kaster A.-K."/>
            <person name="Ovreas L."/>
            <person name="Rohde M."/>
            <person name="Galperin M.Y."/>
            <person name="Jogler C."/>
        </authorList>
    </citation>
    <scope>NUCLEOTIDE SEQUENCE [LARGE SCALE GENOMIC DNA]</scope>
    <source>
        <strain evidence="1 2">I41</strain>
    </source>
</reference>
<name>A0A517U1L2_9BACT</name>